<feature type="region of interest" description="Disordered" evidence="4">
    <location>
        <begin position="1"/>
        <end position="21"/>
    </location>
</feature>
<feature type="domain" description="HTH araC/xylS-type" evidence="5">
    <location>
        <begin position="237"/>
        <end position="335"/>
    </location>
</feature>
<dbReference type="PANTHER" id="PTHR43130:SF3">
    <property type="entry name" value="HTH-TYPE TRANSCRIPTIONAL REGULATOR RV1931C"/>
    <property type="match status" value="1"/>
</dbReference>
<keyword evidence="1" id="KW-0805">Transcription regulation</keyword>
<dbReference type="InterPro" id="IPR029062">
    <property type="entry name" value="Class_I_gatase-like"/>
</dbReference>
<evidence type="ECO:0000256" key="2">
    <source>
        <dbReference type="ARBA" id="ARBA00023125"/>
    </source>
</evidence>
<dbReference type="Pfam" id="PF12833">
    <property type="entry name" value="HTH_18"/>
    <property type="match status" value="1"/>
</dbReference>
<dbReference type="Gene3D" id="3.40.50.880">
    <property type="match status" value="1"/>
</dbReference>
<dbReference type="SUPFAM" id="SSF52317">
    <property type="entry name" value="Class I glutamine amidotransferase-like"/>
    <property type="match status" value="1"/>
</dbReference>
<dbReference type="AlphaFoldDB" id="A0A4Z0WDD1"/>
<dbReference type="OrthoDB" id="6057514at2"/>
<comment type="caution">
    <text evidence="6">The sequence shown here is derived from an EMBL/GenBank/DDBJ whole genome shotgun (WGS) entry which is preliminary data.</text>
</comment>
<dbReference type="Pfam" id="PF01965">
    <property type="entry name" value="DJ-1_PfpI"/>
    <property type="match status" value="1"/>
</dbReference>
<dbReference type="InterPro" id="IPR002818">
    <property type="entry name" value="DJ-1/PfpI"/>
</dbReference>
<dbReference type="InterPro" id="IPR018060">
    <property type="entry name" value="HTH_AraC"/>
</dbReference>
<dbReference type="SMART" id="SM00342">
    <property type="entry name" value="HTH_ARAC"/>
    <property type="match status" value="1"/>
</dbReference>
<protein>
    <submittedName>
        <fullName evidence="6">GlxA family transcriptional regulator</fullName>
    </submittedName>
</protein>
<dbReference type="Proteomes" id="UP000297475">
    <property type="component" value="Unassembled WGS sequence"/>
</dbReference>
<dbReference type="GO" id="GO:0043565">
    <property type="term" value="F:sequence-specific DNA binding"/>
    <property type="evidence" value="ECO:0007669"/>
    <property type="project" value="InterPro"/>
</dbReference>
<dbReference type="Gene3D" id="1.10.10.60">
    <property type="entry name" value="Homeodomain-like"/>
    <property type="match status" value="1"/>
</dbReference>
<evidence type="ECO:0000313" key="7">
    <source>
        <dbReference type="Proteomes" id="UP000297475"/>
    </source>
</evidence>
<dbReference type="InterPro" id="IPR052158">
    <property type="entry name" value="INH-QAR"/>
</dbReference>
<dbReference type="InterPro" id="IPR009057">
    <property type="entry name" value="Homeodomain-like_sf"/>
</dbReference>
<organism evidence="6 7">
    <name type="scientific">Natronospirillum operosum</name>
    <dbReference type="NCBI Taxonomy" id="2759953"/>
    <lineage>
        <taxon>Bacteria</taxon>
        <taxon>Pseudomonadati</taxon>
        <taxon>Pseudomonadota</taxon>
        <taxon>Gammaproteobacteria</taxon>
        <taxon>Oceanospirillales</taxon>
        <taxon>Natronospirillaceae</taxon>
        <taxon>Natronospirillum</taxon>
    </lineage>
</organism>
<proteinExistence type="predicted"/>
<evidence type="ECO:0000259" key="5">
    <source>
        <dbReference type="PROSITE" id="PS01124"/>
    </source>
</evidence>
<dbReference type="RefSeq" id="WP_135483907.1">
    <property type="nucleotide sequence ID" value="NZ_SRMF01000006.1"/>
</dbReference>
<keyword evidence="2" id="KW-0238">DNA-binding</keyword>
<dbReference type="CDD" id="cd03136">
    <property type="entry name" value="GATase1_AraC_ArgR_like"/>
    <property type="match status" value="1"/>
</dbReference>
<dbReference type="PROSITE" id="PS01124">
    <property type="entry name" value="HTH_ARAC_FAMILY_2"/>
    <property type="match status" value="1"/>
</dbReference>
<dbReference type="PANTHER" id="PTHR43130">
    <property type="entry name" value="ARAC-FAMILY TRANSCRIPTIONAL REGULATOR"/>
    <property type="match status" value="1"/>
</dbReference>
<dbReference type="GO" id="GO:0003700">
    <property type="term" value="F:DNA-binding transcription factor activity"/>
    <property type="evidence" value="ECO:0007669"/>
    <property type="project" value="InterPro"/>
</dbReference>
<dbReference type="EMBL" id="SRMF01000006">
    <property type="protein sequence ID" value="TGG91978.1"/>
    <property type="molecule type" value="Genomic_DNA"/>
</dbReference>
<evidence type="ECO:0000256" key="3">
    <source>
        <dbReference type="ARBA" id="ARBA00023163"/>
    </source>
</evidence>
<dbReference type="FunFam" id="1.10.10.60:FF:000090">
    <property type="entry name" value="Transcriptional regulator ArgR, AraC family"/>
    <property type="match status" value="1"/>
</dbReference>
<sequence>MTETDRNRPATAPGQESAAGETPRTFSVGFLLINNFTLFALASSIEPLRMANQLSGRELYSWQLLSADGQPVSASDGISIGADASLSEPCTFDLVIVVGGVNITRSFNQKELAWLRAMGRRKVTLGAVCTGSYVLAMAGVLDGYSCSAHWECLAALQEQFPKVNCSSQLYTIDRDRITCTGGGAPLDMMLTVVTRHHGTTLTSGICDMFVYDRVRADTEQQRVPLRRLLTSEQPKLAEITELMENNIEEPIELDELAQFVGISRRKLERLFLKHLGCTPSRYYLKLRLDRARQLLKQTTRSIIEISSMCGFVSPPHFSRCYRKYTGRSPKEERAAVWAMREVQASGEGLDINFLSPSRASKALQAAQAEPSYGAVNFTAMPLSGGRKSSGPSSTQH</sequence>
<dbReference type="InterPro" id="IPR018062">
    <property type="entry name" value="HTH_AraC-typ_CS"/>
</dbReference>
<evidence type="ECO:0000256" key="4">
    <source>
        <dbReference type="SAM" id="MobiDB-lite"/>
    </source>
</evidence>
<gene>
    <name evidence="6" type="ORF">E4656_13920</name>
</gene>
<evidence type="ECO:0000256" key="1">
    <source>
        <dbReference type="ARBA" id="ARBA00023015"/>
    </source>
</evidence>
<dbReference type="SUPFAM" id="SSF46689">
    <property type="entry name" value="Homeodomain-like"/>
    <property type="match status" value="2"/>
</dbReference>
<evidence type="ECO:0000313" key="6">
    <source>
        <dbReference type="EMBL" id="TGG91978.1"/>
    </source>
</evidence>
<reference evidence="6 7" key="1">
    <citation type="submission" date="2019-04" db="EMBL/GenBank/DDBJ databases">
        <title>Natronospirillum operosus gen. nov., sp. nov., a haloalkaliphilic satellite isolated from decaying biomass of laboratory culture of cyanobacterium Geitlerinema sp. and proposal of Natronospirillaceae fam. nov. and Saccharospirillaceae fam. nov.</title>
        <authorList>
            <person name="Kevbrin V."/>
            <person name="Boltyanskaya Y."/>
            <person name="Koziaeva V."/>
            <person name="Grouzdev D.S."/>
            <person name="Park M."/>
            <person name="Cho J."/>
        </authorList>
    </citation>
    <scope>NUCLEOTIDE SEQUENCE [LARGE SCALE GENOMIC DNA]</scope>
    <source>
        <strain evidence="6 7">G-116</strain>
    </source>
</reference>
<keyword evidence="3" id="KW-0804">Transcription</keyword>
<keyword evidence="7" id="KW-1185">Reference proteome</keyword>
<dbReference type="PROSITE" id="PS00041">
    <property type="entry name" value="HTH_ARAC_FAMILY_1"/>
    <property type="match status" value="1"/>
</dbReference>
<accession>A0A4Z0WDD1</accession>
<name>A0A4Z0WDD1_9GAMM</name>